<evidence type="ECO:0000313" key="3">
    <source>
        <dbReference type="Proteomes" id="UP000036947"/>
    </source>
</evidence>
<comment type="caution">
    <text evidence="2">The sequence shown here is derived from an EMBL/GenBank/DDBJ whole genome shotgun (WGS) entry which is preliminary data.</text>
</comment>
<protein>
    <submittedName>
        <fullName evidence="2">Uncharacterized protein</fullName>
    </submittedName>
</protein>
<organism evidence="2 3">
    <name type="scientific">Tolypocladium ophioglossoides (strain CBS 100239)</name>
    <name type="common">Snaketongue truffleclub</name>
    <name type="synonym">Elaphocordyceps ophioglossoides</name>
    <dbReference type="NCBI Taxonomy" id="1163406"/>
    <lineage>
        <taxon>Eukaryota</taxon>
        <taxon>Fungi</taxon>
        <taxon>Dikarya</taxon>
        <taxon>Ascomycota</taxon>
        <taxon>Pezizomycotina</taxon>
        <taxon>Sordariomycetes</taxon>
        <taxon>Hypocreomycetidae</taxon>
        <taxon>Hypocreales</taxon>
        <taxon>Ophiocordycipitaceae</taxon>
        <taxon>Tolypocladium</taxon>
    </lineage>
</organism>
<gene>
    <name evidence="2" type="ORF">TOPH_03118</name>
</gene>
<dbReference type="EMBL" id="LFRF01000006">
    <property type="protein sequence ID" value="KND92156.1"/>
    <property type="molecule type" value="Genomic_DNA"/>
</dbReference>
<dbReference type="Proteomes" id="UP000036947">
    <property type="component" value="Unassembled WGS sequence"/>
</dbReference>
<reference evidence="2 3" key="1">
    <citation type="journal article" date="2015" name="BMC Genomics">
        <title>The genome of the truffle-parasite Tolypocladium ophioglossoides and the evolution of antifungal peptaibiotics.</title>
        <authorList>
            <person name="Quandt C.A."/>
            <person name="Bushley K.E."/>
            <person name="Spatafora J.W."/>
        </authorList>
    </citation>
    <scope>NUCLEOTIDE SEQUENCE [LARGE SCALE GENOMIC DNA]</scope>
    <source>
        <strain evidence="2 3">CBS 100239</strain>
    </source>
</reference>
<keyword evidence="3" id="KW-1185">Reference proteome</keyword>
<feature type="region of interest" description="Disordered" evidence="1">
    <location>
        <begin position="1"/>
        <end position="36"/>
    </location>
</feature>
<feature type="compositionally biased region" description="Basic and acidic residues" evidence="1">
    <location>
        <begin position="16"/>
        <end position="36"/>
    </location>
</feature>
<proteinExistence type="predicted"/>
<dbReference type="AlphaFoldDB" id="A0A0L0NDL9"/>
<accession>A0A0L0NDL9</accession>
<name>A0A0L0NDL9_TOLOC</name>
<evidence type="ECO:0000313" key="2">
    <source>
        <dbReference type="EMBL" id="KND92156.1"/>
    </source>
</evidence>
<sequence>MLAEFDARGPQVAPRVAEDSSTTDHSRDVEEMEMVRGRDADGEKHLGWIGPKKFRGTASLAGAGWHFWAVVLSYWARLTMLFAMAHWPAAYQS</sequence>
<evidence type="ECO:0000256" key="1">
    <source>
        <dbReference type="SAM" id="MobiDB-lite"/>
    </source>
</evidence>